<dbReference type="Gene3D" id="3.10.450.10">
    <property type="match status" value="2"/>
</dbReference>
<evidence type="ECO:0000256" key="2">
    <source>
        <dbReference type="ARBA" id="ARBA00022690"/>
    </source>
</evidence>
<feature type="chain" id="PRO_5047158617" evidence="5">
    <location>
        <begin position="33"/>
        <end position="283"/>
    </location>
</feature>
<proteinExistence type="inferred from homology"/>
<evidence type="ECO:0000259" key="6">
    <source>
        <dbReference type="PROSITE" id="PS52033"/>
    </source>
</evidence>
<reference evidence="7" key="2">
    <citation type="submission" date="2025-09" db="UniProtKB">
        <authorList>
            <consortium name="Ensembl"/>
        </authorList>
    </citation>
    <scope>IDENTIFICATION</scope>
</reference>
<evidence type="ECO:0000256" key="3">
    <source>
        <dbReference type="ARBA" id="ARBA00022737"/>
    </source>
</evidence>
<dbReference type="InterPro" id="IPR046350">
    <property type="entry name" value="Cystatin_sf"/>
</dbReference>
<name>A0A8B9BEV2_9AVES</name>
<protein>
    <submittedName>
        <fullName evidence="7">Retinoic acid receptor responder 1</fullName>
    </submittedName>
</protein>
<dbReference type="PROSITE" id="PS52033">
    <property type="entry name" value="CYSTATIN_LXN"/>
    <property type="match status" value="2"/>
</dbReference>
<accession>A0A8B9BEV2</accession>
<evidence type="ECO:0000256" key="5">
    <source>
        <dbReference type="SAM" id="SignalP"/>
    </source>
</evidence>
<dbReference type="Proteomes" id="UP000694426">
    <property type="component" value="Unplaced"/>
</dbReference>
<keyword evidence="8" id="KW-1185">Reference proteome</keyword>
<dbReference type="PANTHER" id="PTHR28591">
    <property type="entry name" value="LATEXIN"/>
    <property type="match status" value="1"/>
</dbReference>
<dbReference type="Pfam" id="PF06907">
    <property type="entry name" value="LXN"/>
    <property type="match status" value="1"/>
</dbReference>
<evidence type="ECO:0000256" key="1">
    <source>
        <dbReference type="ARBA" id="ARBA00010083"/>
    </source>
</evidence>
<dbReference type="InterPro" id="IPR009684">
    <property type="entry name" value="Latexin"/>
</dbReference>
<dbReference type="GO" id="GO:0005615">
    <property type="term" value="C:extracellular space"/>
    <property type="evidence" value="ECO:0007669"/>
    <property type="project" value="TreeGrafter"/>
</dbReference>
<evidence type="ECO:0000256" key="4">
    <source>
        <dbReference type="PROSITE-ProRule" id="PRU01377"/>
    </source>
</evidence>
<comment type="similarity">
    <text evidence="1 4">Belongs to the protease inhibitor I47 (latexin) family.</text>
</comment>
<dbReference type="InterPro" id="IPR049897">
    <property type="entry name" value="CYSTATIN_LXN"/>
</dbReference>
<feature type="domain" description="Cystatin LXN-type" evidence="6">
    <location>
        <begin position="159"/>
        <end position="263"/>
    </location>
</feature>
<sequence>MKRSKGSATHRHRALPVLLLLLSAQLPRPAVAEQPPWAPGVERALDPSSRLAVGAARVALHNYNFHAASPSGLRALGQVRKATVKSIPGVGQKCYLQFTTEDYRSRENAGSCLATVLYPKKKSPPAVNIKCINTKDQKQIQEEDNRLYQKLKRQTKPITGSNIPDSFGNIEPALEPVWALAVAGSSYMMWEKSTEKVGYFMTQVKSVKQWMRKDDSLEFDYVILLHEMPTQEMISCHMRLIWLPGHPLKVKYTCDSENHRLEDGSGMESGSAAGIIREREENF</sequence>
<gene>
    <name evidence="7" type="primary">RARRES1</name>
</gene>
<dbReference type="AlphaFoldDB" id="A0A8B9BEV2"/>
<feature type="domain" description="Cystatin LXN-type" evidence="6">
    <location>
        <begin position="42"/>
        <end position="139"/>
    </location>
</feature>
<dbReference type="Ensembl" id="ENSABRT00000004580.1">
    <property type="protein sequence ID" value="ENSABRP00000003160.1"/>
    <property type="gene ID" value="ENSABRG00000003005.1"/>
</dbReference>
<reference evidence="7" key="1">
    <citation type="submission" date="2025-08" db="UniProtKB">
        <authorList>
            <consortium name="Ensembl"/>
        </authorList>
    </citation>
    <scope>IDENTIFICATION</scope>
</reference>
<evidence type="ECO:0000313" key="7">
    <source>
        <dbReference type="Ensembl" id="ENSABRP00000003160.1"/>
    </source>
</evidence>
<dbReference type="GeneTree" id="ENSGT00530000063813"/>
<dbReference type="SUPFAM" id="SSF54403">
    <property type="entry name" value="Cystatin/monellin"/>
    <property type="match status" value="2"/>
</dbReference>
<feature type="signal peptide" evidence="5">
    <location>
        <begin position="1"/>
        <end position="32"/>
    </location>
</feature>
<keyword evidence="3" id="KW-0677">Repeat</keyword>
<evidence type="ECO:0000313" key="8">
    <source>
        <dbReference type="Proteomes" id="UP000694426"/>
    </source>
</evidence>
<dbReference type="PANTHER" id="PTHR28591:SF2">
    <property type="entry name" value="RETINOIC ACID RECEPTOR RESPONDER PROTEIN 1"/>
    <property type="match status" value="1"/>
</dbReference>
<keyword evidence="5" id="KW-0732">Signal</keyword>
<dbReference type="PIRSF" id="PIRSF011132">
    <property type="entry name" value="Prot_inh_latexin"/>
    <property type="match status" value="1"/>
</dbReference>
<dbReference type="GO" id="GO:0008191">
    <property type="term" value="F:metalloendopeptidase inhibitor activity"/>
    <property type="evidence" value="ECO:0007669"/>
    <property type="project" value="UniProtKB-UniRule"/>
</dbReference>
<organism evidence="7 8">
    <name type="scientific">Anser brachyrhynchus</name>
    <name type="common">Pink-footed goose</name>
    <dbReference type="NCBI Taxonomy" id="132585"/>
    <lineage>
        <taxon>Eukaryota</taxon>
        <taxon>Metazoa</taxon>
        <taxon>Chordata</taxon>
        <taxon>Craniata</taxon>
        <taxon>Vertebrata</taxon>
        <taxon>Euteleostomi</taxon>
        <taxon>Archelosauria</taxon>
        <taxon>Archosauria</taxon>
        <taxon>Dinosauria</taxon>
        <taxon>Saurischia</taxon>
        <taxon>Theropoda</taxon>
        <taxon>Coelurosauria</taxon>
        <taxon>Aves</taxon>
        <taxon>Neognathae</taxon>
        <taxon>Galloanserae</taxon>
        <taxon>Anseriformes</taxon>
        <taxon>Anatidae</taxon>
        <taxon>Anserinae</taxon>
        <taxon>Anser</taxon>
    </lineage>
</organism>
<keyword evidence="2 4" id="KW-0646">Protease inhibitor</keyword>